<proteinExistence type="predicted"/>
<sequence length="532" mass="61583">MIKLLQKLDQFGVAFQPSIKYSTSQYKTCWGGIMSILLYGLSLAYLIYIIIQWRTGQMLPKITTSSKLENNEHFELDEKFVEVQLRKFGYSKIDPFNPDALILQPLFYVFKNGIPLNKPIVPLYQITTKEDKFHVISFSNLSLSISEIRNEAYPEYEVMLTFGTCLESYLQEGQNCANETVIEEFKKQSTNALIVKYFAKEFNTQTEGLETIGREQIIPFQASKVYQTQTYIQITKTTVDVGFLFESTIDYNYINEYRVVGATLELEYYNGLFGYDVYMAFLYKIDNVQIEVSVAYTKISEVLAEAGSIASSLLILSYVVIFLNQTQLGFEAINNVIQIYYPQFKNIKITKNIFGQIKKVEKNGKQLDLQAFKNQYQKLCHISEIKLTISNQIYEISRLQFLIQNLLPSKIIQQIHHQGIPFQFQYTDSNKEEQLNINKLDCSLNQDYQFKLNSILPNNASPHIIKSSEVQTISQNDSKLIQNTQKLQENNNPITQIKQFKDSDFNLLIHPEVEQDCNTYLNHPDTKILSDQ</sequence>
<name>A0CF47_PARTE</name>
<dbReference type="GeneID" id="5022596"/>
<evidence type="ECO:0000313" key="3">
    <source>
        <dbReference type="Proteomes" id="UP000000600"/>
    </source>
</evidence>
<keyword evidence="3" id="KW-1185">Reference proteome</keyword>
<keyword evidence="1" id="KW-1133">Transmembrane helix</keyword>
<accession>A0CF47</accession>
<dbReference type="Proteomes" id="UP000000600">
    <property type="component" value="Unassembled WGS sequence"/>
</dbReference>
<evidence type="ECO:0008006" key="4">
    <source>
        <dbReference type="Google" id="ProtNLM"/>
    </source>
</evidence>
<dbReference type="PANTHER" id="PTHR12621">
    <property type="entry name" value="CYSTEINE AND HISTIDINE-RICH DOMAIN CHORD -CONTAINING PROTEIN"/>
    <property type="match status" value="1"/>
</dbReference>
<protein>
    <recommendedName>
        <fullName evidence="4">Transmembrane protein</fullName>
    </recommendedName>
</protein>
<evidence type="ECO:0000313" key="2">
    <source>
        <dbReference type="EMBL" id="CAK69414.1"/>
    </source>
</evidence>
<dbReference type="EMBL" id="CT868068">
    <property type="protein sequence ID" value="CAK69414.1"/>
    <property type="molecule type" value="Genomic_DNA"/>
</dbReference>
<keyword evidence="1" id="KW-0472">Membrane</keyword>
<dbReference type="AlphaFoldDB" id="A0CF47"/>
<dbReference type="OMA" id="TYIQITK"/>
<dbReference type="RefSeq" id="XP_001436811.1">
    <property type="nucleotide sequence ID" value="XM_001436774.2"/>
</dbReference>
<feature type="transmembrane region" description="Helical" evidence="1">
    <location>
        <begin position="30"/>
        <end position="51"/>
    </location>
</feature>
<keyword evidence="1" id="KW-0812">Transmembrane</keyword>
<evidence type="ECO:0000256" key="1">
    <source>
        <dbReference type="SAM" id="Phobius"/>
    </source>
</evidence>
<organism evidence="2 3">
    <name type="scientific">Paramecium tetraurelia</name>
    <dbReference type="NCBI Taxonomy" id="5888"/>
    <lineage>
        <taxon>Eukaryota</taxon>
        <taxon>Sar</taxon>
        <taxon>Alveolata</taxon>
        <taxon>Ciliophora</taxon>
        <taxon>Intramacronucleata</taxon>
        <taxon>Oligohymenophorea</taxon>
        <taxon>Peniculida</taxon>
        <taxon>Parameciidae</taxon>
        <taxon>Paramecium</taxon>
    </lineage>
</organism>
<reference evidence="2 3" key="1">
    <citation type="journal article" date="2006" name="Nature">
        <title>Global trends of whole-genome duplications revealed by the ciliate Paramecium tetraurelia.</title>
        <authorList>
            <consortium name="Genoscope"/>
            <person name="Aury J.-M."/>
            <person name="Jaillon O."/>
            <person name="Duret L."/>
            <person name="Noel B."/>
            <person name="Jubin C."/>
            <person name="Porcel B.M."/>
            <person name="Segurens B."/>
            <person name="Daubin V."/>
            <person name="Anthouard V."/>
            <person name="Aiach N."/>
            <person name="Arnaiz O."/>
            <person name="Billaut A."/>
            <person name="Beisson J."/>
            <person name="Blanc I."/>
            <person name="Bouhouche K."/>
            <person name="Camara F."/>
            <person name="Duharcourt S."/>
            <person name="Guigo R."/>
            <person name="Gogendeau D."/>
            <person name="Katinka M."/>
            <person name="Keller A.-M."/>
            <person name="Kissmehl R."/>
            <person name="Klotz C."/>
            <person name="Koll F."/>
            <person name="Le Moue A."/>
            <person name="Lepere C."/>
            <person name="Malinsky S."/>
            <person name="Nowacki M."/>
            <person name="Nowak J.K."/>
            <person name="Plattner H."/>
            <person name="Poulain J."/>
            <person name="Ruiz F."/>
            <person name="Serrano V."/>
            <person name="Zagulski M."/>
            <person name="Dessen P."/>
            <person name="Betermier M."/>
            <person name="Weissenbach J."/>
            <person name="Scarpelli C."/>
            <person name="Schachter V."/>
            <person name="Sperling L."/>
            <person name="Meyer E."/>
            <person name="Cohen J."/>
            <person name="Wincker P."/>
        </authorList>
    </citation>
    <scope>NUCLEOTIDE SEQUENCE [LARGE SCALE GENOMIC DNA]</scope>
    <source>
        <strain evidence="2 3">Stock d4-2</strain>
    </source>
</reference>
<dbReference type="GO" id="GO:0008270">
    <property type="term" value="F:zinc ion binding"/>
    <property type="evidence" value="ECO:0000318"/>
    <property type="project" value="GO_Central"/>
</dbReference>
<gene>
    <name evidence="2" type="ORF">GSPATT00037853001</name>
</gene>
<dbReference type="KEGG" id="ptm:GSPATT00037853001"/>
<dbReference type="InParanoid" id="A0CF47"/>
<dbReference type="HOGENOM" id="CLU_038221_0_0_1"/>
<dbReference type="PANTHER" id="PTHR12621:SF7">
    <property type="entry name" value="CYSTEINE AND HISTIDINE-RICH DOMAIN-CONTAINING PROTEIN 1"/>
    <property type="match status" value="1"/>
</dbReference>
<dbReference type="OrthoDB" id="289947at2759"/>